<evidence type="ECO:0008006" key="5">
    <source>
        <dbReference type="Google" id="ProtNLM"/>
    </source>
</evidence>
<gene>
    <name evidence="3" type="ORF">XVE_1773</name>
</gene>
<proteinExistence type="predicted"/>
<evidence type="ECO:0000313" key="3">
    <source>
        <dbReference type="EMBL" id="EGD09893.1"/>
    </source>
</evidence>
<accession>F0BCE6</accession>
<feature type="region of interest" description="Disordered" evidence="1">
    <location>
        <begin position="134"/>
        <end position="157"/>
    </location>
</feature>
<feature type="signal peptide" evidence="2">
    <location>
        <begin position="1"/>
        <end position="19"/>
    </location>
</feature>
<dbReference type="EMBL" id="AEQV01000050">
    <property type="protein sequence ID" value="EGD09893.1"/>
    <property type="molecule type" value="Genomic_DNA"/>
</dbReference>
<dbReference type="eggNOG" id="COG2853">
    <property type="taxonomic scope" value="Bacteria"/>
</dbReference>
<name>F0BCE6_9XANT</name>
<evidence type="ECO:0000256" key="1">
    <source>
        <dbReference type="SAM" id="MobiDB-lite"/>
    </source>
</evidence>
<feature type="chain" id="PRO_5003248222" description="Lipoprotein" evidence="2">
    <location>
        <begin position="20"/>
        <end position="157"/>
    </location>
</feature>
<feature type="compositionally biased region" description="Low complexity" evidence="1">
    <location>
        <begin position="97"/>
        <end position="117"/>
    </location>
</feature>
<evidence type="ECO:0000313" key="4">
    <source>
        <dbReference type="Proteomes" id="UP000003299"/>
    </source>
</evidence>
<protein>
    <recommendedName>
        <fullName evidence="5">Lipoprotein</fullName>
    </recommendedName>
</protein>
<dbReference type="Proteomes" id="UP000003299">
    <property type="component" value="Unassembled WGS sequence"/>
</dbReference>
<feature type="compositionally biased region" description="Low complexity" evidence="1">
    <location>
        <begin position="50"/>
        <end position="77"/>
    </location>
</feature>
<sequence>MTQLRTLPLLACLLLGACASHTPKSAPPSASADTSSSTETPVRDDSGVTAQPAAAGFAAPDAVPANVAAASAQPSAAGTDTAGAPTSAEDDFAALYGTATPQAGADGAPAQPGAAPAYDPWERYNRGMHRFNMAGGRGGGGAPAVVGAGTTHRRHRR</sequence>
<keyword evidence="2" id="KW-0732">Signal</keyword>
<comment type="caution">
    <text evidence="3">The sequence shown here is derived from an EMBL/GenBank/DDBJ whole genome shotgun (WGS) entry which is preliminary data.</text>
</comment>
<reference evidence="3 4" key="1">
    <citation type="journal article" date="2011" name="BMC Genomics">
        <title>Comparative genomics reveals diversity among xanthomonads infecting tomato and pepper.</title>
        <authorList>
            <person name="Potnis N."/>
            <person name="Krasileva K."/>
            <person name="Chow V."/>
            <person name="Almeida N.F."/>
            <person name="Patil P.B."/>
            <person name="Ryan R.P."/>
            <person name="Sharlach M."/>
            <person name="Behlau F."/>
            <person name="Dow J.M."/>
            <person name="Momol M.T."/>
            <person name="White F.F."/>
            <person name="Preston J.F."/>
            <person name="Vinatzer B.A."/>
            <person name="Koebnik R."/>
            <person name="Setubal J.C."/>
            <person name="Norman D.J."/>
            <person name="Staskawicz B.J."/>
            <person name="Jones J.B."/>
        </authorList>
    </citation>
    <scope>NUCLEOTIDE SEQUENCE [LARGE SCALE GENOMIC DNA]</scope>
    <source>
        <strain evidence="3 4">ATCC 35937</strain>
    </source>
</reference>
<organism evidence="3 4">
    <name type="scientific">Xanthomonas vesicatoria ATCC 35937</name>
    <dbReference type="NCBI Taxonomy" id="925775"/>
    <lineage>
        <taxon>Bacteria</taxon>
        <taxon>Pseudomonadati</taxon>
        <taxon>Pseudomonadota</taxon>
        <taxon>Gammaproteobacteria</taxon>
        <taxon>Lysobacterales</taxon>
        <taxon>Lysobacteraceae</taxon>
        <taxon>Xanthomonas</taxon>
    </lineage>
</organism>
<evidence type="ECO:0000256" key="2">
    <source>
        <dbReference type="SAM" id="SignalP"/>
    </source>
</evidence>
<dbReference type="PROSITE" id="PS51257">
    <property type="entry name" value="PROKAR_LIPOPROTEIN"/>
    <property type="match status" value="1"/>
</dbReference>
<feature type="region of interest" description="Disordered" evidence="1">
    <location>
        <begin position="22"/>
        <end position="121"/>
    </location>
</feature>
<feature type="compositionally biased region" description="Low complexity" evidence="1">
    <location>
        <begin position="22"/>
        <end position="40"/>
    </location>
</feature>
<dbReference type="AlphaFoldDB" id="F0BCE6"/>